<reference evidence="3 4" key="1">
    <citation type="submission" date="2024-04" db="EMBL/GenBank/DDBJ databases">
        <title>Tritrichomonas musculus Genome.</title>
        <authorList>
            <person name="Alves-Ferreira E."/>
            <person name="Grigg M."/>
            <person name="Lorenzi H."/>
            <person name="Galac M."/>
        </authorList>
    </citation>
    <scope>NUCLEOTIDE SEQUENCE [LARGE SCALE GENOMIC DNA]</scope>
    <source>
        <strain evidence="3 4">EAF2021</strain>
    </source>
</reference>
<name>A0ABR2JKY4_9EUKA</name>
<evidence type="ECO:0000313" key="3">
    <source>
        <dbReference type="EMBL" id="KAK8878484.1"/>
    </source>
</evidence>
<evidence type="ECO:0000256" key="1">
    <source>
        <dbReference type="SAM" id="Coils"/>
    </source>
</evidence>
<comment type="caution">
    <text evidence="3">The sequence shown here is derived from an EMBL/GenBank/DDBJ whole genome shotgun (WGS) entry which is preliminary data.</text>
</comment>
<protein>
    <submittedName>
        <fullName evidence="3">Uncharacterized protein</fullName>
    </submittedName>
</protein>
<feature type="compositionally biased region" description="Polar residues" evidence="2">
    <location>
        <begin position="68"/>
        <end position="80"/>
    </location>
</feature>
<dbReference type="EMBL" id="JAPFFF010000011">
    <property type="protein sequence ID" value="KAK8878484.1"/>
    <property type="molecule type" value="Genomic_DNA"/>
</dbReference>
<evidence type="ECO:0000256" key="2">
    <source>
        <dbReference type="SAM" id="MobiDB-lite"/>
    </source>
</evidence>
<accession>A0ABR2JKY4</accession>
<sequence>MEKNELDILEKQLDSIYKRITKIEKRLKTLRRSTLCRPKIPQYAHSAVFTHPASKKSSPYSFLRNDPQRPQSPLPKTNSGICLVPSPVILILPNDSSYDSDPYSPRDEDPSNIVSLEVLKSLPKDWNQLIQQHNKEIENITFEKVKKVTPEDINLFF</sequence>
<gene>
    <name evidence="3" type="ORF">M9Y10_005259</name>
</gene>
<feature type="coiled-coil region" evidence="1">
    <location>
        <begin position="6"/>
        <end position="33"/>
    </location>
</feature>
<proteinExistence type="predicted"/>
<dbReference type="Proteomes" id="UP001470230">
    <property type="component" value="Unassembled WGS sequence"/>
</dbReference>
<feature type="region of interest" description="Disordered" evidence="2">
    <location>
        <begin position="47"/>
        <end position="80"/>
    </location>
</feature>
<keyword evidence="4" id="KW-1185">Reference proteome</keyword>
<keyword evidence="1" id="KW-0175">Coiled coil</keyword>
<organism evidence="3 4">
    <name type="scientific">Tritrichomonas musculus</name>
    <dbReference type="NCBI Taxonomy" id="1915356"/>
    <lineage>
        <taxon>Eukaryota</taxon>
        <taxon>Metamonada</taxon>
        <taxon>Parabasalia</taxon>
        <taxon>Tritrichomonadida</taxon>
        <taxon>Tritrichomonadidae</taxon>
        <taxon>Tritrichomonas</taxon>
    </lineage>
</organism>
<evidence type="ECO:0000313" key="4">
    <source>
        <dbReference type="Proteomes" id="UP001470230"/>
    </source>
</evidence>